<evidence type="ECO:0000259" key="2">
    <source>
        <dbReference type="Pfam" id="PF13791"/>
    </source>
</evidence>
<accession>A0ABV1DXQ0</accession>
<dbReference type="Proteomes" id="UP001489509">
    <property type="component" value="Unassembled WGS sequence"/>
</dbReference>
<keyword evidence="1" id="KW-0812">Transmembrane</keyword>
<name>A0ABV1DXQ0_9FIRM</name>
<organism evidence="3 4">
    <name type="scientific">Solibaculum intestinale</name>
    <dbReference type="NCBI Taxonomy" id="3133165"/>
    <lineage>
        <taxon>Bacteria</taxon>
        <taxon>Bacillati</taxon>
        <taxon>Bacillota</taxon>
        <taxon>Clostridia</taxon>
        <taxon>Eubacteriales</taxon>
        <taxon>Oscillospiraceae</taxon>
        <taxon>Solibaculum</taxon>
    </lineage>
</organism>
<keyword evidence="1" id="KW-0472">Membrane</keyword>
<keyword evidence="1" id="KW-1133">Transmembrane helix</keyword>
<feature type="transmembrane region" description="Helical" evidence="1">
    <location>
        <begin position="74"/>
        <end position="97"/>
    </location>
</feature>
<gene>
    <name evidence="3" type="ORF">WMO26_03160</name>
</gene>
<evidence type="ECO:0000256" key="1">
    <source>
        <dbReference type="SAM" id="Phobius"/>
    </source>
</evidence>
<dbReference type="InterPro" id="IPR025672">
    <property type="entry name" value="Sigma_reg_C_dom"/>
</dbReference>
<evidence type="ECO:0000313" key="3">
    <source>
        <dbReference type="EMBL" id="MEQ2439821.1"/>
    </source>
</evidence>
<dbReference type="Pfam" id="PF13791">
    <property type="entry name" value="Sigma_reg_C"/>
    <property type="match status" value="1"/>
</dbReference>
<reference evidence="3 4" key="1">
    <citation type="submission" date="2024-03" db="EMBL/GenBank/DDBJ databases">
        <title>Human intestinal bacterial collection.</title>
        <authorList>
            <person name="Pauvert C."/>
            <person name="Hitch T.C.A."/>
            <person name="Clavel T."/>
        </authorList>
    </citation>
    <scope>NUCLEOTIDE SEQUENCE [LARGE SCALE GENOMIC DNA]</scope>
    <source>
        <strain evidence="3 4">CLA-JM-H44</strain>
    </source>
</reference>
<proteinExistence type="predicted"/>
<dbReference type="RefSeq" id="WP_349218087.1">
    <property type="nucleotide sequence ID" value="NZ_JBBMFD010000003.1"/>
</dbReference>
<dbReference type="EMBL" id="JBBMFD010000003">
    <property type="protein sequence ID" value="MEQ2439821.1"/>
    <property type="molecule type" value="Genomic_DNA"/>
</dbReference>
<evidence type="ECO:0000313" key="4">
    <source>
        <dbReference type="Proteomes" id="UP001489509"/>
    </source>
</evidence>
<comment type="caution">
    <text evidence="3">The sequence shown here is derived from an EMBL/GenBank/DDBJ whole genome shotgun (WGS) entry which is preliminary data.</text>
</comment>
<sequence>MSFREIFERYLKNEATAEEITLVEDELERAQVLNDYFLDKADEATSLQLKIPEETIKRETKKIKKKINKKFRRTVLKVLASILGLVLCTILIISPILDACFYSPYAPSEYQNDKGENYTINDTNLFSENLRALSELLLPGIDGIYAENVKKIGASYYSMQISQYFFDDSSNIFDASLFLDQFSSLSSFNRYPSRGTRYMLSDGSWNQEKIVYYTLSERYPYDGAHNPDPHAVDFETVPDLPATAQLTGYLTFREPLSMDALMDKMIQYNSTEHNVTFQWIEVVTSDPTLRLGEPRAYSYTNFGFTYQKFRVYSLINADAGPQYFSMGSPWPLYYEDGPILMDFHSGEAMEHHFTSLLNQMIENPEFCNVFTGGTAKFQEALSYVQQNGIKSPCVLITASRDDVLALRDDPDVDRFAIDNVTLSEYSK</sequence>
<keyword evidence="4" id="KW-1185">Reference proteome</keyword>
<feature type="domain" description="Sigma factor regulator C-terminal" evidence="2">
    <location>
        <begin position="249"/>
        <end position="416"/>
    </location>
</feature>
<protein>
    <submittedName>
        <fullName evidence="3">Anti sigma factor C-terminal domain-containing protein</fullName>
    </submittedName>
</protein>